<dbReference type="Pfam" id="PF02682">
    <property type="entry name" value="CT_C_D"/>
    <property type="match status" value="1"/>
</dbReference>
<dbReference type="Gene3D" id="3.30.1360.40">
    <property type="match status" value="1"/>
</dbReference>
<feature type="domain" description="Carboxyltransferase" evidence="4">
    <location>
        <begin position="5"/>
        <end position="206"/>
    </location>
</feature>
<name>A0A504J3Q8_9FLAO</name>
<dbReference type="GO" id="GO:0005524">
    <property type="term" value="F:ATP binding"/>
    <property type="evidence" value="ECO:0007669"/>
    <property type="project" value="UniProtKB-KW"/>
</dbReference>
<sequence>MKYELQYRLYSERAILIEWPAEIDEGILEDVLNFKNKILKSKGKVIIEVTSAYNSLLVFYAKAIENVYDEVLMLKELYFSGLKCKSNKKKIWYLPVCYSVEIAQDLRDFSEQKSLTIDAVIDLHTKPIYKVFFIGFLPGFLYLGGLDKKLFLDRKKTPSAHIQKGAVAIGGSQTGIYPTDSPGGWHAIGACPLDFFNPKTPECCYISPGDAIKFISIKENQYNDIKSKVENKIFHPEFKIL</sequence>
<dbReference type="InterPro" id="IPR010016">
    <property type="entry name" value="PxpB"/>
</dbReference>
<gene>
    <name evidence="5" type="primary">pxpB</name>
    <name evidence="5" type="ORF">FHK87_22630</name>
</gene>
<comment type="caution">
    <text evidence="5">The sequence shown here is derived from an EMBL/GenBank/DDBJ whole genome shotgun (WGS) entry which is preliminary data.</text>
</comment>
<protein>
    <submittedName>
        <fullName evidence="5">5-oxoprolinase subunit PxpB</fullName>
        <ecNumber evidence="5">3.5.2.9</ecNumber>
    </submittedName>
</protein>
<keyword evidence="6" id="KW-1185">Reference proteome</keyword>
<dbReference type="GO" id="GO:0017168">
    <property type="term" value="F:5-oxoprolinase (ATP-hydrolyzing) activity"/>
    <property type="evidence" value="ECO:0007669"/>
    <property type="project" value="UniProtKB-EC"/>
</dbReference>
<dbReference type="PANTHER" id="PTHR34698">
    <property type="entry name" value="5-OXOPROLINASE SUBUNIT B"/>
    <property type="match status" value="1"/>
</dbReference>
<proteinExistence type="predicted"/>
<reference evidence="5 6" key="1">
    <citation type="submission" date="2019-06" db="EMBL/GenBank/DDBJ databases">
        <authorList>
            <person name="Meng X."/>
        </authorList>
    </citation>
    <scope>NUCLEOTIDE SEQUENCE [LARGE SCALE GENOMIC DNA]</scope>
    <source>
        <strain evidence="5 6">M625</strain>
    </source>
</reference>
<dbReference type="EC" id="3.5.2.9" evidence="5"/>
<dbReference type="Proteomes" id="UP000315540">
    <property type="component" value="Unassembled WGS sequence"/>
</dbReference>
<evidence type="ECO:0000313" key="5">
    <source>
        <dbReference type="EMBL" id="TPN82223.1"/>
    </source>
</evidence>
<dbReference type="NCBIfam" id="TIGR00370">
    <property type="entry name" value="5-oxoprolinase subunit PxpB"/>
    <property type="match status" value="1"/>
</dbReference>
<dbReference type="Gene3D" id="2.40.100.10">
    <property type="entry name" value="Cyclophilin-like"/>
    <property type="match status" value="1"/>
</dbReference>
<dbReference type="InterPro" id="IPR029000">
    <property type="entry name" value="Cyclophilin-like_dom_sf"/>
</dbReference>
<dbReference type="RefSeq" id="WP_140597097.1">
    <property type="nucleotide sequence ID" value="NZ_VFWZ01000009.1"/>
</dbReference>
<evidence type="ECO:0000256" key="2">
    <source>
        <dbReference type="ARBA" id="ARBA00022801"/>
    </source>
</evidence>
<keyword evidence="2 5" id="KW-0378">Hydrolase</keyword>
<accession>A0A504J3Q8</accession>
<evidence type="ECO:0000313" key="6">
    <source>
        <dbReference type="Proteomes" id="UP000315540"/>
    </source>
</evidence>
<keyword evidence="3" id="KW-0067">ATP-binding</keyword>
<organism evidence="5 6">
    <name type="scientific">Aquimarina algicola</name>
    <dbReference type="NCBI Taxonomy" id="2589995"/>
    <lineage>
        <taxon>Bacteria</taxon>
        <taxon>Pseudomonadati</taxon>
        <taxon>Bacteroidota</taxon>
        <taxon>Flavobacteriia</taxon>
        <taxon>Flavobacteriales</taxon>
        <taxon>Flavobacteriaceae</taxon>
        <taxon>Aquimarina</taxon>
    </lineage>
</organism>
<dbReference type="PANTHER" id="PTHR34698:SF2">
    <property type="entry name" value="5-OXOPROLINASE SUBUNIT B"/>
    <property type="match status" value="1"/>
</dbReference>
<dbReference type="SUPFAM" id="SSF160467">
    <property type="entry name" value="PH0987 N-terminal domain-like"/>
    <property type="match status" value="1"/>
</dbReference>
<dbReference type="SMART" id="SM00796">
    <property type="entry name" value="AHS1"/>
    <property type="match status" value="1"/>
</dbReference>
<evidence type="ECO:0000256" key="1">
    <source>
        <dbReference type="ARBA" id="ARBA00022741"/>
    </source>
</evidence>
<evidence type="ECO:0000259" key="4">
    <source>
        <dbReference type="SMART" id="SM00796"/>
    </source>
</evidence>
<keyword evidence="1" id="KW-0547">Nucleotide-binding</keyword>
<evidence type="ECO:0000256" key="3">
    <source>
        <dbReference type="ARBA" id="ARBA00022840"/>
    </source>
</evidence>
<dbReference type="InterPro" id="IPR003833">
    <property type="entry name" value="CT_C_D"/>
</dbReference>
<dbReference type="EMBL" id="VFWZ01000009">
    <property type="protein sequence ID" value="TPN82223.1"/>
    <property type="molecule type" value="Genomic_DNA"/>
</dbReference>
<dbReference type="OrthoDB" id="9778567at2"/>
<dbReference type="AlphaFoldDB" id="A0A504J3Q8"/>
<dbReference type="SUPFAM" id="SSF50891">
    <property type="entry name" value="Cyclophilin-like"/>
    <property type="match status" value="1"/>
</dbReference>